<sequence length="69" mass="7819">MCQKLIETIEHLCRHRVDSPGRLRELDGCKNCGIVQKTEHLGKTTKRDPCPDCIANGTWVKLDGSWKKA</sequence>
<evidence type="ECO:0000313" key="1">
    <source>
        <dbReference type="EMBL" id="KAL2794916.1"/>
    </source>
</evidence>
<keyword evidence="2" id="KW-1185">Reference proteome</keyword>
<dbReference type="Proteomes" id="UP001610563">
    <property type="component" value="Unassembled WGS sequence"/>
</dbReference>
<proteinExistence type="predicted"/>
<name>A0ABR4G7F4_9EURO</name>
<evidence type="ECO:0000313" key="2">
    <source>
        <dbReference type="Proteomes" id="UP001610563"/>
    </source>
</evidence>
<comment type="caution">
    <text evidence="1">The sequence shown here is derived from an EMBL/GenBank/DDBJ whole genome shotgun (WGS) entry which is preliminary data.</text>
</comment>
<organism evidence="1 2">
    <name type="scientific">Aspergillus keveii</name>
    <dbReference type="NCBI Taxonomy" id="714993"/>
    <lineage>
        <taxon>Eukaryota</taxon>
        <taxon>Fungi</taxon>
        <taxon>Dikarya</taxon>
        <taxon>Ascomycota</taxon>
        <taxon>Pezizomycotina</taxon>
        <taxon>Eurotiomycetes</taxon>
        <taxon>Eurotiomycetidae</taxon>
        <taxon>Eurotiales</taxon>
        <taxon>Aspergillaceae</taxon>
        <taxon>Aspergillus</taxon>
        <taxon>Aspergillus subgen. Nidulantes</taxon>
    </lineage>
</organism>
<protein>
    <submittedName>
        <fullName evidence="1">Uncharacterized protein</fullName>
    </submittedName>
</protein>
<dbReference type="EMBL" id="JBFTWV010000040">
    <property type="protein sequence ID" value="KAL2794916.1"/>
    <property type="molecule type" value="Genomic_DNA"/>
</dbReference>
<reference evidence="1 2" key="1">
    <citation type="submission" date="2024-07" db="EMBL/GenBank/DDBJ databases">
        <title>Section-level genome sequencing and comparative genomics of Aspergillus sections Usti and Cavernicolus.</title>
        <authorList>
            <consortium name="Lawrence Berkeley National Laboratory"/>
            <person name="Nybo J.L."/>
            <person name="Vesth T.C."/>
            <person name="Theobald S."/>
            <person name="Frisvad J.C."/>
            <person name="Larsen T.O."/>
            <person name="Kjaerboelling I."/>
            <person name="Rothschild-Mancinelli K."/>
            <person name="Lyhne E.K."/>
            <person name="Kogle M.E."/>
            <person name="Barry K."/>
            <person name="Clum A."/>
            <person name="Na H."/>
            <person name="Ledsgaard L."/>
            <person name="Lin J."/>
            <person name="Lipzen A."/>
            <person name="Kuo A."/>
            <person name="Riley R."/>
            <person name="Mondo S."/>
            <person name="Labutti K."/>
            <person name="Haridas S."/>
            <person name="Pangalinan J."/>
            <person name="Salamov A.A."/>
            <person name="Simmons B.A."/>
            <person name="Magnuson J.K."/>
            <person name="Chen J."/>
            <person name="Drula E."/>
            <person name="Henrissat B."/>
            <person name="Wiebenga A."/>
            <person name="Lubbers R.J."/>
            <person name="Gomes A.C."/>
            <person name="Makela M.R."/>
            <person name="Stajich J."/>
            <person name="Grigoriev I.V."/>
            <person name="Mortensen U.H."/>
            <person name="De Vries R.P."/>
            <person name="Baker S.E."/>
            <person name="Andersen M.R."/>
        </authorList>
    </citation>
    <scope>NUCLEOTIDE SEQUENCE [LARGE SCALE GENOMIC DNA]</scope>
    <source>
        <strain evidence="1 2">CBS 209.92</strain>
    </source>
</reference>
<gene>
    <name evidence="1" type="ORF">BJX66DRAFT_187772</name>
</gene>
<accession>A0ABR4G7F4</accession>